<keyword evidence="4" id="KW-1185">Reference proteome</keyword>
<dbReference type="InterPro" id="IPR013763">
    <property type="entry name" value="Cyclin-like_dom"/>
</dbReference>
<comment type="similarity">
    <text evidence="1">Belongs to the cyclin family.</text>
</comment>
<keyword evidence="1" id="KW-0195">Cyclin</keyword>
<organism evidence="3 4">
    <name type="scientific">Wood mouse herpesvirus</name>
    <dbReference type="NCBI Taxonomy" id="432370"/>
    <lineage>
        <taxon>Viruses</taxon>
        <taxon>Duplodnaviria</taxon>
        <taxon>Heunggongvirae</taxon>
        <taxon>Peploviricota</taxon>
        <taxon>Herviviricetes</taxon>
        <taxon>Herpesvirales</taxon>
        <taxon>Orthoherpesviridae</taxon>
        <taxon>Gammaherpesvirinae</taxon>
        <taxon>Rhadinovirus</taxon>
        <taxon>Rhadinovirus muridgamma7</taxon>
        <taxon>Murid gammaherpesvirus 7</taxon>
    </lineage>
</organism>
<dbReference type="InterPro" id="IPR006671">
    <property type="entry name" value="Cyclin_N"/>
</dbReference>
<dbReference type="RefSeq" id="YP_010085945.1">
    <property type="nucleotide sequence ID" value="NC_055233.1"/>
</dbReference>
<evidence type="ECO:0000259" key="2">
    <source>
        <dbReference type="SMART" id="SM00385"/>
    </source>
</evidence>
<dbReference type="Gene3D" id="1.10.472.10">
    <property type="entry name" value="Cyclin-like"/>
    <property type="match status" value="2"/>
</dbReference>
<dbReference type="Pfam" id="PF21608">
    <property type="entry name" value="V-cyclin_C"/>
    <property type="match status" value="1"/>
</dbReference>
<dbReference type="CDD" id="cd20517">
    <property type="entry name" value="CYCLIN_vCyC_rpt1"/>
    <property type="match status" value="1"/>
</dbReference>
<name>D0U1R0_9GAMA</name>
<dbReference type="EMBL" id="GQ169129">
    <property type="protein sequence ID" value="ACY41140.1"/>
    <property type="molecule type" value="Genomic_DNA"/>
</dbReference>
<evidence type="ECO:0000313" key="3">
    <source>
        <dbReference type="EMBL" id="ACY41140.1"/>
    </source>
</evidence>
<evidence type="ECO:0000256" key="1">
    <source>
        <dbReference type="RuleBase" id="RU000383"/>
    </source>
</evidence>
<dbReference type="InterPro" id="IPR036915">
    <property type="entry name" value="Cyclin-like_sf"/>
</dbReference>
<dbReference type="Proteomes" id="UP000158501">
    <property type="component" value="Segment"/>
</dbReference>
<dbReference type="SMART" id="SM00385">
    <property type="entry name" value="CYCLIN"/>
    <property type="match status" value="1"/>
</dbReference>
<accession>D0U1R0</accession>
<dbReference type="PANTHER" id="PTHR10177">
    <property type="entry name" value="CYCLINS"/>
    <property type="match status" value="1"/>
</dbReference>
<dbReference type="KEGG" id="vg:65101023"/>
<reference evidence="3 4" key="1">
    <citation type="journal article" date="2010" name="J. Gen. Virol.">
        <title>Characterization of a novel wood mouse virus related to murid herpesvirus 4.</title>
        <authorList>
            <person name="Hughes D.J."/>
            <person name="Kipar A."/>
            <person name="Milligan S.G."/>
            <person name="Cunningham C."/>
            <person name="Sanders M."/>
            <person name="Quail M.A."/>
            <person name="Rajandream M.A."/>
            <person name="Efstathiou S."/>
            <person name="Bowden R.J."/>
            <person name="Chastel C."/>
            <person name="Bennett M."/>
            <person name="Sample J.T."/>
            <person name="Barrell B."/>
            <person name="Davison A.J."/>
            <person name="Stewart J.P."/>
        </authorList>
    </citation>
    <scope>NUCLEOTIDE SEQUENCE [LARGE SCALE GENOMIC DNA]</scope>
    <source>
        <strain evidence="3">WM8</strain>
    </source>
</reference>
<dbReference type="Pfam" id="PF00134">
    <property type="entry name" value="Cyclin_N"/>
    <property type="match status" value="1"/>
</dbReference>
<sequence length="252" mass="29042">MAGQEFQGFLDSSLLNEEDCRQMIWRSEREHNARMVNCNVDQYFNSQYRKVLTTWMFCVCKDLRQDSNVFPLAVTILDELFLRTQIDRENYQATAAVALHIAGKVRAYMPIKATQLAYLCGGETTAAKLLTLEVKSLDTLSWIADRCLSTDLICYILHIMQAPRQDYLNIYNLCHPKIFCALCDGRTAMKRPVLITLACMHLTMYQKYDYYKNTLEGACRSLGISKDELHECCDLVDIANVSFDENYFKINA</sequence>
<dbReference type="InterPro" id="IPR049411">
    <property type="entry name" value="V-cyclin_C"/>
</dbReference>
<gene>
    <name evidence="3" type="primary">ORF72</name>
</gene>
<evidence type="ECO:0000313" key="4">
    <source>
        <dbReference type="Proteomes" id="UP000158501"/>
    </source>
</evidence>
<proteinExistence type="inferred from homology"/>
<dbReference type="GeneID" id="65101023"/>
<dbReference type="InterPro" id="IPR039361">
    <property type="entry name" value="Cyclin"/>
</dbReference>
<dbReference type="SUPFAM" id="SSF47954">
    <property type="entry name" value="Cyclin-like"/>
    <property type="match status" value="2"/>
</dbReference>
<protein>
    <submittedName>
        <fullName evidence="3">Cyclin</fullName>
    </submittedName>
</protein>
<feature type="domain" description="Cyclin-like" evidence="2">
    <location>
        <begin position="54"/>
        <end position="138"/>
    </location>
</feature>